<dbReference type="PANTHER" id="PTHR42785">
    <property type="entry name" value="DNA TOPOISOMERASE, TYPE IA, CORE"/>
    <property type="match status" value="1"/>
</dbReference>
<dbReference type="InterPro" id="IPR000380">
    <property type="entry name" value="Topo_IA"/>
</dbReference>
<dbReference type="Gene3D" id="1.10.290.10">
    <property type="entry name" value="Topoisomerase I, domain 4"/>
    <property type="match status" value="1"/>
</dbReference>
<evidence type="ECO:0000313" key="2">
    <source>
        <dbReference type="EMBL" id="GAI12220.1"/>
    </source>
</evidence>
<gene>
    <name evidence="2" type="ORF">S06H3_18068</name>
</gene>
<dbReference type="InterPro" id="IPR013825">
    <property type="entry name" value="Topo_IA_cen_sub2"/>
</dbReference>
<feature type="non-terminal residue" evidence="2">
    <location>
        <position position="296"/>
    </location>
</feature>
<name>X1MC17_9ZZZZ</name>
<dbReference type="PROSITE" id="PS00396">
    <property type="entry name" value="TOPO_IA_1"/>
    <property type="match status" value="1"/>
</dbReference>
<proteinExistence type="predicted"/>
<protein>
    <recommendedName>
        <fullName evidence="1">Topo IA-type catalytic domain-containing protein</fullName>
    </recommendedName>
</protein>
<dbReference type="GO" id="GO:0003677">
    <property type="term" value="F:DNA binding"/>
    <property type="evidence" value="ECO:0007669"/>
    <property type="project" value="InterPro"/>
</dbReference>
<dbReference type="Pfam" id="PF01131">
    <property type="entry name" value="Topoisom_bac"/>
    <property type="match status" value="1"/>
</dbReference>
<feature type="domain" description="Topo IA-type catalytic" evidence="1">
    <location>
        <begin position="1"/>
        <end position="296"/>
    </location>
</feature>
<dbReference type="PANTHER" id="PTHR42785:SF1">
    <property type="entry name" value="DNA TOPOISOMERASE"/>
    <property type="match status" value="1"/>
</dbReference>
<dbReference type="InterPro" id="IPR013497">
    <property type="entry name" value="Topo_IA_cen"/>
</dbReference>
<dbReference type="Gene3D" id="2.70.20.10">
    <property type="entry name" value="Topoisomerase I, domain 3"/>
    <property type="match status" value="1"/>
</dbReference>
<comment type="caution">
    <text evidence="2">The sequence shown here is derived from an EMBL/GenBank/DDBJ whole genome shotgun (WGS) entry which is preliminary data.</text>
</comment>
<sequence>MALKLIVDREREIQQFVSEEYWTIEAELTKKVDVAKATAFRATLVGFIDGAKLDVHDGEEATEISHKLEQASYTVINVSTKKVTRHPPPPFITSTLQQEAWRKLHFTARQTMAIAQQLYEGLSIGDEGSVGLITYMRTDSTRVAHSAVVEVREFISSKYGSQFVPPHARSFAKTVKGAQEAHEAIRPTKIRREPSLIKAYLTPAQFKLYQLIWQRMLASQMSAALFDNTNVDIKARCPDSKANYLFRASSSVLRFPGFTVLYIEGKDEVEQVEKKGSLLPQLEKGNELKLLGLFPE</sequence>
<dbReference type="InterPro" id="IPR023405">
    <property type="entry name" value="Topo_IA_core_domain"/>
</dbReference>
<dbReference type="SUPFAM" id="SSF56712">
    <property type="entry name" value="Prokaryotic type I DNA topoisomerase"/>
    <property type="match status" value="1"/>
</dbReference>
<dbReference type="PRINTS" id="PR00417">
    <property type="entry name" value="PRTPISMRASEI"/>
</dbReference>
<dbReference type="InterPro" id="IPR003602">
    <property type="entry name" value="Topo_IA_DNA-bd_dom"/>
</dbReference>
<evidence type="ECO:0000259" key="1">
    <source>
        <dbReference type="PROSITE" id="PS52039"/>
    </source>
</evidence>
<dbReference type="InterPro" id="IPR013826">
    <property type="entry name" value="Topo_IA_cen_sub3"/>
</dbReference>
<dbReference type="GO" id="GO:0006265">
    <property type="term" value="P:DNA topological change"/>
    <property type="evidence" value="ECO:0007669"/>
    <property type="project" value="InterPro"/>
</dbReference>
<dbReference type="SMART" id="SM00437">
    <property type="entry name" value="TOP1Ac"/>
    <property type="match status" value="1"/>
</dbReference>
<reference evidence="2" key="1">
    <citation type="journal article" date="2014" name="Front. Microbiol.">
        <title>High frequency of phylogenetically diverse reductive dehalogenase-homologous genes in deep subseafloor sedimentary metagenomes.</title>
        <authorList>
            <person name="Kawai M."/>
            <person name="Futagami T."/>
            <person name="Toyoda A."/>
            <person name="Takaki Y."/>
            <person name="Nishi S."/>
            <person name="Hori S."/>
            <person name="Arai W."/>
            <person name="Tsubouchi T."/>
            <person name="Morono Y."/>
            <person name="Uchiyama I."/>
            <person name="Ito T."/>
            <person name="Fujiyama A."/>
            <person name="Inagaki F."/>
            <person name="Takami H."/>
        </authorList>
    </citation>
    <scope>NUCLEOTIDE SEQUENCE</scope>
    <source>
        <strain evidence="2">Expedition CK06-06</strain>
    </source>
</reference>
<organism evidence="2">
    <name type="scientific">marine sediment metagenome</name>
    <dbReference type="NCBI Taxonomy" id="412755"/>
    <lineage>
        <taxon>unclassified sequences</taxon>
        <taxon>metagenomes</taxon>
        <taxon>ecological metagenomes</taxon>
    </lineage>
</organism>
<accession>X1MC17</accession>
<dbReference type="EMBL" id="BARV01009095">
    <property type="protein sequence ID" value="GAI12220.1"/>
    <property type="molecule type" value="Genomic_DNA"/>
</dbReference>
<dbReference type="InterPro" id="IPR023406">
    <property type="entry name" value="Topo_IA_AS"/>
</dbReference>
<dbReference type="PROSITE" id="PS52039">
    <property type="entry name" value="TOPO_IA_2"/>
    <property type="match status" value="1"/>
</dbReference>
<dbReference type="AlphaFoldDB" id="X1MC17"/>
<dbReference type="GO" id="GO:0003917">
    <property type="term" value="F:DNA topoisomerase type I (single strand cut, ATP-independent) activity"/>
    <property type="evidence" value="ECO:0007669"/>
    <property type="project" value="InterPro"/>
</dbReference>